<accession>D3BRH2</accession>
<dbReference type="Proteomes" id="UP000001396">
    <property type="component" value="Unassembled WGS sequence"/>
</dbReference>
<dbReference type="PANTHER" id="PTHR32142">
    <property type="entry name" value="B BOX-TYPE DOMAIN-CONTAINING PROTEIN-RELATED"/>
    <property type="match status" value="1"/>
</dbReference>
<protein>
    <recommendedName>
        <fullName evidence="3">Ankyrin repeat-containing protein</fullName>
    </recommendedName>
</protein>
<keyword evidence="2" id="KW-1185">Reference proteome</keyword>
<evidence type="ECO:0008006" key="3">
    <source>
        <dbReference type="Google" id="ProtNLM"/>
    </source>
</evidence>
<comment type="caution">
    <text evidence="1">The sequence shown here is derived from an EMBL/GenBank/DDBJ whole genome shotgun (WGS) entry which is preliminary data.</text>
</comment>
<reference evidence="1 2" key="1">
    <citation type="journal article" date="2011" name="Genome Res.">
        <title>Phylogeny-wide analysis of social amoeba genomes highlights ancient origins for complex intercellular communication.</title>
        <authorList>
            <person name="Heidel A.J."/>
            <person name="Lawal H.M."/>
            <person name="Felder M."/>
            <person name="Schilde C."/>
            <person name="Helps N.R."/>
            <person name="Tunggal B."/>
            <person name="Rivero F."/>
            <person name="John U."/>
            <person name="Schleicher M."/>
            <person name="Eichinger L."/>
            <person name="Platzer M."/>
            <person name="Noegel A.A."/>
            <person name="Schaap P."/>
            <person name="Gloeckner G."/>
        </authorList>
    </citation>
    <scope>NUCLEOTIDE SEQUENCE [LARGE SCALE GENOMIC DNA]</scope>
    <source>
        <strain evidence="2">ATCC 26659 / Pp 5 / PN500</strain>
    </source>
</reference>
<dbReference type="InParanoid" id="D3BRH2"/>
<dbReference type="SUPFAM" id="SSF140860">
    <property type="entry name" value="Pseudo ankyrin repeat-like"/>
    <property type="match status" value="2"/>
</dbReference>
<dbReference type="PANTHER" id="PTHR32142:SF51">
    <property type="entry name" value="ANKYRIN REPEAT PROTEIN"/>
    <property type="match status" value="1"/>
</dbReference>
<dbReference type="GeneID" id="31366052"/>
<proteinExistence type="predicted"/>
<dbReference type="AlphaFoldDB" id="D3BRH2"/>
<name>D3BRH2_HETP5</name>
<gene>
    <name evidence="1" type="ORF">PPL_10583</name>
</gene>
<evidence type="ECO:0000313" key="2">
    <source>
        <dbReference type="Proteomes" id="UP000001396"/>
    </source>
</evidence>
<organism evidence="1 2">
    <name type="scientific">Heterostelium pallidum (strain ATCC 26659 / Pp 5 / PN500)</name>
    <name type="common">Cellular slime mold</name>
    <name type="synonym">Polysphondylium pallidum</name>
    <dbReference type="NCBI Taxonomy" id="670386"/>
    <lineage>
        <taxon>Eukaryota</taxon>
        <taxon>Amoebozoa</taxon>
        <taxon>Evosea</taxon>
        <taxon>Eumycetozoa</taxon>
        <taxon>Dictyostelia</taxon>
        <taxon>Acytosteliales</taxon>
        <taxon>Acytosteliaceae</taxon>
        <taxon>Heterostelium</taxon>
    </lineage>
</organism>
<sequence length="626" mass="72285">MNNTHDSIIISVLGNKVLLKHIISFQKEQRDIHISLGEIKGALHLYKHFNDTQTIIDYGYHSLLSDRIKSGHHLRFNASSAESLCRKVTDIDIFTTVYNDKRIYFTNPKLLLTAIQFGNLTALITLLKQVYPVDLANHYTIDDLIDKAVTSYQYDIAKFLIDEFCSSNNNNNNEESSESIPTLKERFQDRAKQIFENPNIQGLPFTNLIFLSASTLDGIELILQQFKIYFPSVQELQFDVDQYFSNAVNDNSYPMTKWIQQLYCLCKVYGLIESVDQFHRQCDELLQRSISKSNEIIENYKTVTATLVDNIVKPDLQTMNNFVQLTMLIKLCNDGNFPIVETHDIKHILQRSTSHAYIIPFLLDIVLESKTFNIILQDLLDSSPSFDGVIIGCLYNLPSGLWSQTVYLLQFSHWIRQIKIAIIKGDLLKLKTLLSDSNFNIGADQSSMSVLIKLAIDNEKINIFEYLIVEKGAVDKNIWKTIGVIGNSSFLQLLCKSPPNNDFNSLKKMFKLVHKEAISSDLIDPIRYIFDQYEEYEKMYWYDAINSGSIEMIGLYLNRFRHNEELILSHIKTAIEHGQIEIYQLLVDNLKGTLINDRLTPNIEPESQEDELYPMYLYRLKHESIN</sequence>
<dbReference type="EMBL" id="ADBJ01000050">
    <property type="protein sequence ID" value="EFA76004.1"/>
    <property type="molecule type" value="Genomic_DNA"/>
</dbReference>
<evidence type="ECO:0000313" key="1">
    <source>
        <dbReference type="EMBL" id="EFA76004.1"/>
    </source>
</evidence>
<dbReference type="RefSeq" id="XP_020428138.1">
    <property type="nucleotide sequence ID" value="XM_020581351.1"/>
</dbReference>